<sequence>MLLRGLAAPLGGGKQSRHGDPLPEGSGNLDWQKWTPFLKPPISDDQAGVGIRESYTGRNGAGTIRSWLAVRVTDAHASPLGLSMSPPLPSACLEDLVYEDT</sequence>
<proteinExistence type="predicted"/>
<organism evidence="2 3">
    <name type="scientific">Oryza sativa subsp. japonica</name>
    <name type="common">Rice</name>
    <dbReference type="NCBI Taxonomy" id="39947"/>
    <lineage>
        <taxon>Eukaryota</taxon>
        <taxon>Viridiplantae</taxon>
        <taxon>Streptophyta</taxon>
        <taxon>Embryophyta</taxon>
        <taxon>Tracheophyta</taxon>
        <taxon>Spermatophyta</taxon>
        <taxon>Magnoliopsida</taxon>
        <taxon>Liliopsida</taxon>
        <taxon>Poales</taxon>
        <taxon>Poaceae</taxon>
        <taxon>BOP clade</taxon>
        <taxon>Oryzoideae</taxon>
        <taxon>Oryzeae</taxon>
        <taxon>Oryzinae</taxon>
        <taxon>Oryza</taxon>
        <taxon>Oryza sativa</taxon>
    </lineage>
</organism>
<reference evidence="2 3" key="3">
    <citation type="journal article" date="2013" name="Rice">
        <title>Improvement of the Oryza sativa Nipponbare reference genome using next generation sequence and optical map data.</title>
        <authorList>
            <person name="Kawahara Y."/>
            <person name="de la Bastide M."/>
            <person name="Hamilton J.P."/>
            <person name="Kanamori H."/>
            <person name="McCombie W.R."/>
            <person name="Ouyang S."/>
            <person name="Schwartz D.C."/>
            <person name="Tanaka T."/>
            <person name="Wu J."/>
            <person name="Zhou S."/>
            <person name="Childs K.L."/>
            <person name="Davidson R.M."/>
            <person name="Lin H."/>
            <person name="Quesada-Ocampo L."/>
            <person name="Vaillancourt B."/>
            <person name="Sakai H."/>
            <person name="Lee S.S."/>
            <person name="Kim J."/>
            <person name="Numa H."/>
            <person name="Itoh T."/>
            <person name="Buell C.R."/>
            <person name="Matsumoto T."/>
        </authorList>
    </citation>
    <scope>NUCLEOTIDE SEQUENCE [LARGE SCALE GENOMIC DNA]</scope>
    <source>
        <strain evidence="3">cv. Nipponbare</strain>
    </source>
</reference>
<name>A0A0P0WFH1_ORYSJ</name>
<reference evidence="3" key="1">
    <citation type="journal article" date="2005" name="Nature">
        <title>The map-based sequence of the rice genome.</title>
        <authorList>
            <consortium name="International rice genome sequencing project (IRGSP)"/>
            <person name="Matsumoto T."/>
            <person name="Wu J."/>
            <person name="Kanamori H."/>
            <person name="Katayose Y."/>
            <person name="Fujisawa M."/>
            <person name="Namiki N."/>
            <person name="Mizuno H."/>
            <person name="Yamamoto K."/>
            <person name="Antonio B.A."/>
            <person name="Baba T."/>
            <person name="Sakata K."/>
            <person name="Nagamura Y."/>
            <person name="Aoki H."/>
            <person name="Arikawa K."/>
            <person name="Arita K."/>
            <person name="Bito T."/>
            <person name="Chiden Y."/>
            <person name="Fujitsuka N."/>
            <person name="Fukunaka R."/>
            <person name="Hamada M."/>
            <person name="Harada C."/>
            <person name="Hayashi A."/>
            <person name="Hijishita S."/>
            <person name="Honda M."/>
            <person name="Hosokawa S."/>
            <person name="Ichikawa Y."/>
            <person name="Idonuma A."/>
            <person name="Iijima M."/>
            <person name="Ikeda M."/>
            <person name="Ikeno M."/>
            <person name="Ito K."/>
            <person name="Ito S."/>
            <person name="Ito T."/>
            <person name="Ito Y."/>
            <person name="Ito Y."/>
            <person name="Iwabuchi A."/>
            <person name="Kamiya K."/>
            <person name="Karasawa W."/>
            <person name="Kurita K."/>
            <person name="Katagiri S."/>
            <person name="Kikuta A."/>
            <person name="Kobayashi H."/>
            <person name="Kobayashi N."/>
            <person name="Machita K."/>
            <person name="Maehara T."/>
            <person name="Masukawa M."/>
            <person name="Mizubayashi T."/>
            <person name="Mukai Y."/>
            <person name="Nagasaki H."/>
            <person name="Nagata Y."/>
            <person name="Naito S."/>
            <person name="Nakashima M."/>
            <person name="Nakama Y."/>
            <person name="Nakamichi Y."/>
            <person name="Nakamura M."/>
            <person name="Meguro A."/>
            <person name="Negishi M."/>
            <person name="Ohta I."/>
            <person name="Ohta T."/>
            <person name="Okamoto M."/>
            <person name="Ono N."/>
            <person name="Saji S."/>
            <person name="Sakaguchi M."/>
            <person name="Sakai K."/>
            <person name="Shibata M."/>
            <person name="Shimokawa T."/>
            <person name="Song J."/>
            <person name="Takazaki Y."/>
            <person name="Terasawa K."/>
            <person name="Tsugane M."/>
            <person name="Tsuji K."/>
            <person name="Ueda S."/>
            <person name="Waki K."/>
            <person name="Yamagata H."/>
            <person name="Yamamoto M."/>
            <person name="Yamamoto S."/>
            <person name="Yamane H."/>
            <person name="Yoshiki S."/>
            <person name="Yoshihara R."/>
            <person name="Yukawa K."/>
            <person name="Zhong H."/>
            <person name="Yano M."/>
            <person name="Yuan Q."/>
            <person name="Ouyang S."/>
            <person name="Liu J."/>
            <person name="Jones K.M."/>
            <person name="Gansberger K."/>
            <person name="Moffat K."/>
            <person name="Hill J."/>
            <person name="Bera J."/>
            <person name="Fadrosh D."/>
            <person name="Jin S."/>
            <person name="Johri S."/>
            <person name="Kim M."/>
            <person name="Overton L."/>
            <person name="Reardon M."/>
            <person name="Tsitrin T."/>
            <person name="Vuong H."/>
            <person name="Weaver B."/>
            <person name="Ciecko A."/>
            <person name="Tallon L."/>
            <person name="Jackson J."/>
            <person name="Pai G."/>
            <person name="Aken S.V."/>
            <person name="Utterback T."/>
            <person name="Reidmuller S."/>
            <person name="Feldblyum T."/>
            <person name="Hsiao J."/>
            <person name="Zismann V."/>
            <person name="Iobst S."/>
            <person name="de Vazeille A.R."/>
            <person name="Buell C.R."/>
            <person name="Ying K."/>
            <person name="Li Y."/>
            <person name="Lu T."/>
            <person name="Huang Y."/>
            <person name="Zhao Q."/>
            <person name="Feng Q."/>
            <person name="Zhang L."/>
            <person name="Zhu J."/>
            <person name="Weng Q."/>
            <person name="Mu J."/>
            <person name="Lu Y."/>
            <person name="Fan D."/>
            <person name="Liu Y."/>
            <person name="Guan J."/>
            <person name="Zhang Y."/>
            <person name="Yu S."/>
            <person name="Liu X."/>
            <person name="Zhang Y."/>
            <person name="Hong G."/>
            <person name="Han B."/>
            <person name="Choisne N."/>
            <person name="Demange N."/>
            <person name="Orjeda G."/>
            <person name="Samain S."/>
            <person name="Cattolico L."/>
            <person name="Pelletier E."/>
            <person name="Couloux A."/>
            <person name="Segurens B."/>
            <person name="Wincker P."/>
            <person name="D'Hont A."/>
            <person name="Scarpelli C."/>
            <person name="Weissenbach J."/>
            <person name="Salanoubat M."/>
            <person name="Quetier F."/>
            <person name="Yu Y."/>
            <person name="Kim H.R."/>
            <person name="Rambo T."/>
            <person name="Currie J."/>
            <person name="Collura K."/>
            <person name="Luo M."/>
            <person name="Yang T."/>
            <person name="Ammiraju J.S.S."/>
            <person name="Engler F."/>
            <person name="Soderlund C."/>
            <person name="Wing R.A."/>
            <person name="Palmer L.E."/>
            <person name="de la Bastide M."/>
            <person name="Spiegel L."/>
            <person name="Nascimento L."/>
            <person name="Zutavern T."/>
            <person name="O'Shaughnessy A."/>
            <person name="Dike S."/>
            <person name="Dedhia N."/>
            <person name="Preston R."/>
            <person name="Balija V."/>
            <person name="McCombie W.R."/>
            <person name="Chow T."/>
            <person name="Chen H."/>
            <person name="Chung M."/>
            <person name="Chen C."/>
            <person name="Shaw J."/>
            <person name="Wu H."/>
            <person name="Hsiao K."/>
            <person name="Chao Y."/>
            <person name="Chu M."/>
            <person name="Cheng C."/>
            <person name="Hour A."/>
            <person name="Lee P."/>
            <person name="Lin S."/>
            <person name="Lin Y."/>
            <person name="Liou J."/>
            <person name="Liu S."/>
            <person name="Hsing Y."/>
            <person name="Raghuvanshi S."/>
            <person name="Mohanty A."/>
            <person name="Bharti A.K."/>
            <person name="Gaur A."/>
            <person name="Gupta V."/>
            <person name="Kumar D."/>
            <person name="Ravi V."/>
            <person name="Vij S."/>
            <person name="Kapur A."/>
            <person name="Khurana P."/>
            <person name="Khurana P."/>
            <person name="Khurana J.P."/>
            <person name="Tyagi A.K."/>
            <person name="Gaikwad K."/>
            <person name="Singh A."/>
            <person name="Dalal V."/>
            <person name="Srivastava S."/>
            <person name="Dixit A."/>
            <person name="Pal A.K."/>
            <person name="Ghazi I.A."/>
            <person name="Yadav M."/>
            <person name="Pandit A."/>
            <person name="Bhargava A."/>
            <person name="Sureshbabu K."/>
            <person name="Batra K."/>
            <person name="Sharma T.R."/>
            <person name="Mohapatra T."/>
            <person name="Singh N.K."/>
            <person name="Messing J."/>
            <person name="Nelson A.B."/>
            <person name="Fuks G."/>
            <person name="Kavchok S."/>
            <person name="Keizer G."/>
            <person name="Linton E."/>
            <person name="Llaca V."/>
            <person name="Song R."/>
            <person name="Tanyolac B."/>
            <person name="Young S."/>
            <person name="Ho-Il K."/>
            <person name="Hahn J.H."/>
            <person name="Sangsakoo G."/>
            <person name="Vanavichit A."/>
            <person name="de Mattos Luiz.A.T."/>
            <person name="Zimmer P.D."/>
            <person name="Malone G."/>
            <person name="Dellagostin O."/>
            <person name="de Oliveira A.C."/>
            <person name="Bevan M."/>
            <person name="Bancroft I."/>
            <person name="Minx P."/>
            <person name="Cordum H."/>
            <person name="Wilson R."/>
            <person name="Cheng Z."/>
            <person name="Jin W."/>
            <person name="Jiang J."/>
            <person name="Leong S.A."/>
            <person name="Iwama H."/>
            <person name="Gojobori T."/>
            <person name="Itoh T."/>
            <person name="Niimura Y."/>
            <person name="Fujii Y."/>
            <person name="Habara T."/>
            <person name="Sakai H."/>
            <person name="Sato Y."/>
            <person name="Wilson G."/>
            <person name="Kumar K."/>
            <person name="McCouch S."/>
            <person name="Juretic N."/>
            <person name="Hoen D."/>
            <person name="Wright S."/>
            <person name="Bruskiewich R."/>
            <person name="Bureau T."/>
            <person name="Miyao A."/>
            <person name="Hirochika H."/>
            <person name="Nishikawa T."/>
            <person name="Kadowaki K."/>
            <person name="Sugiura M."/>
            <person name="Burr B."/>
            <person name="Sasaki T."/>
        </authorList>
    </citation>
    <scope>NUCLEOTIDE SEQUENCE [LARGE SCALE GENOMIC DNA]</scope>
    <source>
        <strain evidence="3">cv. Nipponbare</strain>
    </source>
</reference>
<dbReference type="Proteomes" id="UP000059680">
    <property type="component" value="Chromosome 4"/>
</dbReference>
<evidence type="ECO:0000313" key="2">
    <source>
        <dbReference type="EMBL" id="BAS91298.1"/>
    </source>
</evidence>
<dbReference type="EMBL" id="AP014960">
    <property type="protein sequence ID" value="BAS91298.1"/>
    <property type="molecule type" value="Genomic_DNA"/>
</dbReference>
<accession>A0A0P0WFH1</accession>
<gene>
    <name evidence="2" type="ordered locus">Os04g0644625</name>
    <name evidence="2" type="ORF">OSNPB_040644625</name>
</gene>
<reference evidence="2 3" key="2">
    <citation type="journal article" date="2013" name="Plant Cell Physiol.">
        <title>Rice Annotation Project Database (RAP-DB): an integrative and interactive database for rice genomics.</title>
        <authorList>
            <person name="Sakai H."/>
            <person name="Lee S.S."/>
            <person name="Tanaka T."/>
            <person name="Numa H."/>
            <person name="Kim J."/>
            <person name="Kawahara Y."/>
            <person name="Wakimoto H."/>
            <person name="Yang C.C."/>
            <person name="Iwamoto M."/>
            <person name="Abe T."/>
            <person name="Yamada Y."/>
            <person name="Muto A."/>
            <person name="Inokuchi H."/>
            <person name="Ikemura T."/>
            <person name="Matsumoto T."/>
            <person name="Sasaki T."/>
            <person name="Itoh T."/>
        </authorList>
    </citation>
    <scope>NUCLEOTIDE SEQUENCE [LARGE SCALE GENOMIC DNA]</scope>
    <source>
        <strain evidence="3">cv. Nipponbare</strain>
    </source>
</reference>
<dbReference type="InParanoid" id="A0A0P0WFH1"/>
<feature type="region of interest" description="Disordered" evidence="1">
    <location>
        <begin position="1"/>
        <end position="30"/>
    </location>
</feature>
<dbReference type="PaxDb" id="39947-A0A0P0WFH1"/>
<dbReference type="AlphaFoldDB" id="A0A0P0WFH1"/>
<protein>
    <submittedName>
        <fullName evidence="2">Os04g0644625 protein</fullName>
    </submittedName>
</protein>
<evidence type="ECO:0000256" key="1">
    <source>
        <dbReference type="SAM" id="MobiDB-lite"/>
    </source>
</evidence>
<evidence type="ECO:0000313" key="3">
    <source>
        <dbReference type="Proteomes" id="UP000059680"/>
    </source>
</evidence>
<keyword evidence="3" id="KW-1185">Reference proteome</keyword>